<name>A0AAV7KBQ6_9METZ</name>
<comment type="caution">
    <text evidence="2">The sequence shown here is derived from an EMBL/GenBank/DDBJ whole genome shotgun (WGS) entry which is preliminary data.</text>
</comment>
<dbReference type="EMBL" id="JAKMXF010000088">
    <property type="protein sequence ID" value="KAI6658618.1"/>
    <property type="molecule type" value="Genomic_DNA"/>
</dbReference>
<proteinExistence type="predicted"/>
<feature type="region of interest" description="Disordered" evidence="1">
    <location>
        <begin position="404"/>
        <end position="429"/>
    </location>
</feature>
<gene>
    <name evidence="2" type="ORF">LOD99_15416</name>
</gene>
<evidence type="ECO:0000313" key="3">
    <source>
        <dbReference type="Proteomes" id="UP001165289"/>
    </source>
</evidence>
<sequence length="429" mass="51118">MATNISTPEIAPVTSPPVLPSIPSNSTPPETKKKREISWNHQFHHQFLSLNFAGYLIREDWEDKIDHFMKKERITQILTGPQDREKFKEIIKEFDNLQGFDKFTEVIGSYELFDRDSKKEFYEEKCRKDIISEYTRYASLWDKDISEYRDEYYTSVENILARDAPPPDNIPGDKLEAEINRRVERELERGFRIMFGRRDHHLVASLVEALWDMEGEKEIRIAFVPKEQLLSVDMEYRKSRELTLQLHPNKPVYKRRDRDEIRGFEEAFTGGMPWCRAPGARQLAKSINDDVYKQITGNDNVETIWIEDKWLMSERKRLYREERKKDKDITPVKETDRNDQVNHYFPILKNISGFSGYIRDENFYEGLKGIIYIIQVDKIEESQSDDILTHFEELTKQELKYRKTNRKYKHEKHEQKLTEEKIKSDAKTA</sequence>
<keyword evidence="3" id="KW-1185">Reference proteome</keyword>
<organism evidence="2 3">
    <name type="scientific">Oopsacas minuta</name>
    <dbReference type="NCBI Taxonomy" id="111878"/>
    <lineage>
        <taxon>Eukaryota</taxon>
        <taxon>Metazoa</taxon>
        <taxon>Porifera</taxon>
        <taxon>Hexactinellida</taxon>
        <taxon>Hexasterophora</taxon>
        <taxon>Lyssacinosida</taxon>
        <taxon>Leucopsacidae</taxon>
        <taxon>Oopsacas</taxon>
    </lineage>
</organism>
<dbReference type="AlphaFoldDB" id="A0AAV7KBQ6"/>
<protein>
    <submittedName>
        <fullName evidence="2">Uncharacterized protein</fullName>
    </submittedName>
</protein>
<feature type="region of interest" description="Disordered" evidence="1">
    <location>
        <begin position="1"/>
        <end position="34"/>
    </location>
</feature>
<feature type="compositionally biased region" description="Basic and acidic residues" evidence="1">
    <location>
        <begin position="411"/>
        <end position="429"/>
    </location>
</feature>
<evidence type="ECO:0000313" key="2">
    <source>
        <dbReference type="EMBL" id="KAI6658618.1"/>
    </source>
</evidence>
<evidence type="ECO:0000256" key="1">
    <source>
        <dbReference type="SAM" id="MobiDB-lite"/>
    </source>
</evidence>
<accession>A0AAV7KBQ6</accession>
<reference evidence="2 3" key="1">
    <citation type="journal article" date="2023" name="BMC Biol.">
        <title>The compact genome of the sponge Oopsacas minuta (Hexactinellida) is lacking key metazoan core genes.</title>
        <authorList>
            <person name="Santini S."/>
            <person name="Schenkelaars Q."/>
            <person name="Jourda C."/>
            <person name="Duchesne M."/>
            <person name="Belahbib H."/>
            <person name="Rocher C."/>
            <person name="Selva M."/>
            <person name="Riesgo A."/>
            <person name="Vervoort M."/>
            <person name="Leys S.P."/>
            <person name="Kodjabachian L."/>
            <person name="Le Bivic A."/>
            <person name="Borchiellini C."/>
            <person name="Claverie J.M."/>
            <person name="Renard E."/>
        </authorList>
    </citation>
    <scope>NUCLEOTIDE SEQUENCE [LARGE SCALE GENOMIC DNA]</scope>
    <source>
        <strain evidence="2">SPO-2</strain>
    </source>
</reference>
<dbReference type="Proteomes" id="UP001165289">
    <property type="component" value="Unassembled WGS sequence"/>
</dbReference>